<dbReference type="GO" id="GO:0005777">
    <property type="term" value="C:peroxisome"/>
    <property type="evidence" value="ECO:0007669"/>
    <property type="project" value="InterPro"/>
</dbReference>
<dbReference type="Proteomes" id="UP000683360">
    <property type="component" value="Unassembled WGS sequence"/>
</dbReference>
<reference evidence="3" key="1">
    <citation type="submission" date="2021-03" db="EMBL/GenBank/DDBJ databases">
        <authorList>
            <person name="Bekaert M."/>
        </authorList>
    </citation>
    <scope>NUCLEOTIDE SEQUENCE</scope>
</reference>
<keyword evidence="4" id="KW-1185">Reference proteome</keyword>
<organism evidence="3 4">
    <name type="scientific">Mytilus edulis</name>
    <name type="common">Blue mussel</name>
    <dbReference type="NCBI Taxonomy" id="6550"/>
    <lineage>
        <taxon>Eukaryota</taxon>
        <taxon>Metazoa</taxon>
        <taxon>Spiralia</taxon>
        <taxon>Lophotrochozoa</taxon>
        <taxon>Mollusca</taxon>
        <taxon>Bivalvia</taxon>
        <taxon>Autobranchia</taxon>
        <taxon>Pteriomorphia</taxon>
        <taxon>Mytilida</taxon>
        <taxon>Mytiloidea</taxon>
        <taxon>Mytilidae</taxon>
        <taxon>Mytilinae</taxon>
        <taxon>Mytilus</taxon>
    </lineage>
</organism>
<feature type="coiled-coil region" evidence="1">
    <location>
        <begin position="255"/>
        <end position="331"/>
    </location>
</feature>
<dbReference type="EMBL" id="CAJPWZ010001208">
    <property type="protein sequence ID" value="CAG2209702.1"/>
    <property type="molecule type" value="Genomic_DNA"/>
</dbReference>
<gene>
    <name evidence="3" type="ORF">MEDL_23798</name>
</gene>
<dbReference type="InterPro" id="IPR033228">
    <property type="entry name" value="SZT2"/>
</dbReference>
<proteinExistence type="predicted"/>
<evidence type="ECO:0000313" key="3">
    <source>
        <dbReference type="EMBL" id="CAG2209702.1"/>
    </source>
</evidence>
<protein>
    <submittedName>
        <fullName evidence="3">SZT2</fullName>
    </submittedName>
</protein>
<evidence type="ECO:0000313" key="4">
    <source>
        <dbReference type="Proteomes" id="UP000683360"/>
    </source>
</evidence>
<dbReference type="PANTHER" id="PTHR14918">
    <property type="entry name" value="KICSTOR COMPLEX PROTEIN SZT2"/>
    <property type="match status" value="1"/>
</dbReference>
<comment type="caution">
    <text evidence="3">The sequence shown here is derived from an EMBL/GenBank/DDBJ whole genome shotgun (WGS) entry which is preliminary data.</text>
</comment>
<evidence type="ECO:0000256" key="2">
    <source>
        <dbReference type="SAM" id="MobiDB-lite"/>
    </source>
</evidence>
<name>A0A8S3RND3_MYTED</name>
<dbReference type="AlphaFoldDB" id="A0A8S3RND3"/>
<evidence type="ECO:0000256" key="1">
    <source>
        <dbReference type="SAM" id="Coils"/>
    </source>
</evidence>
<accession>A0A8S3RND3</accession>
<dbReference type="OrthoDB" id="10496596at2759"/>
<dbReference type="PANTHER" id="PTHR14918:SF3">
    <property type="entry name" value="KICSTOR COMPLEX PROTEIN SZT2"/>
    <property type="match status" value="1"/>
</dbReference>
<sequence>MRSISKPPCIVLRCAFLAGTSGRNRYKTLGELKEKLRNLKFPHRAPQKVDSNKRPRAGQSDAKPAVIEHRPPLQLERSEKNCCILLTKPVEQILISYERKPSDMTELEDPSKYIKSHSMTDQQIVTKATRANAFNTLSRYLHHQRWIWSVKRGKVDISMQAIGKYCQLYQKSIYSSISEDMDEMETTEADGELQIVTECWIEPQHGISVQNSPERQHWDNRTYKEIAQTIESETSAASEKSDMSLKAIELLKIRLEALRKKYIENDIKVKQAEDAAQRASETAMIAETRATELEMDYSPTASQLDSRYNLTKAARAKAQDLKDRADRLAGETTNKLDKLRSM</sequence>
<keyword evidence="1" id="KW-0175">Coiled coil</keyword>
<feature type="region of interest" description="Disordered" evidence="2">
    <location>
        <begin position="40"/>
        <end position="63"/>
    </location>
</feature>